<dbReference type="Proteomes" id="UP000199001">
    <property type="component" value="Unassembled WGS sequence"/>
</dbReference>
<feature type="region of interest" description="Disordered" evidence="1">
    <location>
        <begin position="63"/>
        <end position="130"/>
    </location>
</feature>
<name>A0A1C6VM34_9ACTN</name>
<protein>
    <submittedName>
        <fullName evidence="2">Uncharacterized protein</fullName>
    </submittedName>
</protein>
<accession>A0A1C6VM34</accession>
<dbReference type="EMBL" id="FMHZ01000002">
    <property type="protein sequence ID" value="SCL67389.1"/>
    <property type="molecule type" value="Genomic_DNA"/>
</dbReference>
<feature type="compositionally biased region" description="Low complexity" evidence="1">
    <location>
        <begin position="113"/>
        <end position="122"/>
    </location>
</feature>
<evidence type="ECO:0000313" key="3">
    <source>
        <dbReference type="Proteomes" id="UP000199001"/>
    </source>
</evidence>
<feature type="compositionally biased region" description="Basic and acidic residues" evidence="1">
    <location>
        <begin position="84"/>
        <end position="96"/>
    </location>
</feature>
<evidence type="ECO:0000256" key="1">
    <source>
        <dbReference type="SAM" id="MobiDB-lite"/>
    </source>
</evidence>
<feature type="compositionally biased region" description="Low complexity" evidence="1">
    <location>
        <begin position="97"/>
        <end position="106"/>
    </location>
</feature>
<gene>
    <name evidence="2" type="ORF">GA0070606_4541</name>
</gene>
<sequence length="130" mass="13843">MAKHRASADDQSTGEEVTERPQPAYWSVDDSRWPVVRPDLPAHMADLLAPPIVVGVARVPVTSRLTPPPEHRRNAPVEHLLAPAEHRRNAPAEHRPAAGPRAVVPAGAGGSGRRSANAPASGGRHRLPAK</sequence>
<organism evidence="2 3">
    <name type="scientific">Micromonospora citrea</name>
    <dbReference type="NCBI Taxonomy" id="47855"/>
    <lineage>
        <taxon>Bacteria</taxon>
        <taxon>Bacillati</taxon>
        <taxon>Actinomycetota</taxon>
        <taxon>Actinomycetes</taxon>
        <taxon>Micromonosporales</taxon>
        <taxon>Micromonosporaceae</taxon>
        <taxon>Micromonospora</taxon>
    </lineage>
</organism>
<feature type="region of interest" description="Disordered" evidence="1">
    <location>
        <begin position="1"/>
        <end position="25"/>
    </location>
</feature>
<proteinExistence type="predicted"/>
<dbReference type="RefSeq" id="WP_091103877.1">
    <property type="nucleotide sequence ID" value="NZ_FMHZ01000002.1"/>
</dbReference>
<reference evidence="3" key="1">
    <citation type="submission" date="2016-06" db="EMBL/GenBank/DDBJ databases">
        <authorList>
            <person name="Varghese N."/>
            <person name="Submissions Spin"/>
        </authorList>
    </citation>
    <scope>NUCLEOTIDE SEQUENCE [LARGE SCALE GENOMIC DNA]</scope>
    <source>
        <strain evidence="3">DSM 43903</strain>
    </source>
</reference>
<keyword evidence="3" id="KW-1185">Reference proteome</keyword>
<dbReference type="OrthoDB" id="3403999at2"/>
<dbReference type="AlphaFoldDB" id="A0A1C6VM34"/>
<dbReference type="STRING" id="47855.GA0070606_4541"/>
<evidence type="ECO:0000313" key="2">
    <source>
        <dbReference type="EMBL" id="SCL67389.1"/>
    </source>
</evidence>